<dbReference type="GO" id="GO:0000166">
    <property type="term" value="F:nucleotide binding"/>
    <property type="evidence" value="ECO:0007669"/>
    <property type="project" value="InterPro"/>
</dbReference>
<evidence type="ECO:0000313" key="3">
    <source>
        <dbReference type="EMBL" id="SNZ05152.1"/>
    </source>
</evidence>
<dbReference type="InterPro" id="IPR055170">
    <property type="entry name" value="GFO_IDH_MocA-like_dom"/>
</dbReference>
<feature type="domain" description="Gfo/Idh/MocA-like oxidoreductase N-terminal" evidence="1">
    <location>
        <begin position="7"/>
        <end position="121"/>
    </location>
</feature>
<dbReference type="PANTHER" id="PTHR43377:SF1">
    <property type="entry name" value="BILIVERDIN REDUCTASE A"/>
    <property type="match status" value="1"/>
</dbReference>
<dbReference type="Proteomes" id="UP000219453">
    <property type="component" value="Unassembled WGS sequence"/>
</dbReference>
<dbReference type="Gene3D" id="3.30.360.10">
    <property type="entry name" value="Dihydrodipicolinate Reductase, domain 2"/>
    <property type="match status" value="1"/>
</dbReference>
<dbReference type="SUPFAM" id="SSF55347">
    <property type="entry name" value="Glyceraldehyde-3-phosphate dehydrogenase-like, C-terminal domain"/>
    <property type="match status" value="1"/>
</dbReference>
<dbReference type="RefSeq" id="WP_097007776.1">
    <property type="nucleotide sequence ID" value="NZ_OBEJ01000001.1"/>
</dbReference>
<dbReference type="EMBL" id="OBEJ01000001">
    <property type="protein sequence ID" value="SNZ05152.1"/>
    <property type="molecule type" value="Genomic_DNA"/>
</dbReference>
<dbReference type="SUPFAM" id="SSF51735">
    <property type="entry name" value="NAD(P)-binding Rossmann-fold domains"/>
    <property type="match status" value="1"/>
</dbReference>
<evidence type="ECO:0000259" key="1">
    <source>
        <dbReference type="Pfam" id="PF01408"/>
    </source>
</evidence>
<dbReference type="InterPro" id="IPR000683">
    <property type="entry name" value="Gfo/Idh/MocA-like_OxRdtase_N"/>
</dbReference>
<evidence type="ECO:0000313" key="4">
    <source>
        <dbReference type="Proteomes" id="UP000219453"/>
    </source>
</evidence>
<dbReference type="PANTHER" id="PTHR43377">
    <property type="entry name" value="BILIVERDIN REDUCTASE A"/>
    <property type="match status" value="1"/>
</dbReference>
<name>A0A285N6Q6_NATPI</name>
<dbReference type="AlphaFoldDB" id="A0A285N6Q6"/>
<dbReference type="OrthoDB" id="226094at2157"/>
<organism evidence="3 4">
    <name type="scientific">Natronoarchaeum philippinense</name>
    <dbReference type="NCBI Taxonomy" id="558529"/>
    <lineage>
        <taxon>Archaea</taxon>
        <taxon>Methanobacteriati</taxon>
        <taxon>Methanobacteriota</taxon>
        <taxon>Stenosarchaea group</taxon>
        <taxon>Halobacteria</taxon>
        <taxon>Halobacteriales</taxon>
        <taxon>Natronoarchaeaceae</taxon>
    </lineage>
</organism>
<evidence type="ECO:0000259" key="2">
    <source>
        <dbReference type="Pfam" id="PF22725"/>
    </source>
</evidence>
<keyword evidence="4" id="KW-1185">Reference proteome</keyword>
<reference evidence="3 4" key="1">
    <citation type="submission" date="2017-09" db="EMBL/GenBank/DDBJ databases">
        <authorList>
            <person name="Ehlers B."/>
            <person name="Leendertz F.H."/>
        </authorList>
    </citation>
    <scope>NUCLEOTIDE SEQUENCE [LARGE SCALE GENOMIC DNA]</scope>
    <source>
        <strain evidence="3 4">DSM 27208</strain>
    </source>
</reference>
<dbReference type="Gene3D" id="3.40.50.720">
    <property type="entry name" value="NAD(P)-binding Rossmann-like Domain"/>
    <property type="match status" value="1"/>
</dbReference>
<dbReference type="Pfam" id="PF22725">
    <property type="entry name" value="GFO_IDH_MocA_C3"/>
    <property type="match status" value="1"/>
</dbReference>
<dbReference type="InterPro" id="IPR036291">
    <property type="entry name" value="NAD(P)-bd_dom_sf"/>
</dbReference>
<dbReference type="InterPro" id="IPR051450">
    <property type="entry name" value="Gfo/Idh/MocA_Oxidoreductases"/>
</dbReference>
<gene>
    <name evidence="3" type="ORF">SAMN06269185_0785</name>
</gene>
<sequence>MTRNDVKLGVVGLGNIGHYHADRLTEMGANLVGGMDIDADARSSFEDKFDVPTYEDHDELFEQIDAAVITTPNTFHEQYAVDALEAGLDVLLEKPLADTVESAERIAEAAHEADGFCMVGFHSRYHHQAEIIKDQQTTGRFGDVTHIEANYVRRRGIPGRGSWFTAENVAGGGSLIDIGVHAIDLALHFLDHPEVVEVSGTARSEFGTDEDYAYVDMWGDDEGAEHFDVDDSATALIRCAGGETISLEVAWATNRPPTQEFFVRGTDAGARFDKASGDLEIYEAGQGGAHHLSTTEVETRSHDPHRQEQVAFLEAVATGQAPDRNTVDEALTVQRVIEAIYRSGETGRAVRLDEEADAEADPQAADD</sequence>
<proteinExistence type="predicted"/>
<protein>
    <submittedName>
        <fullName evidence="3">Predicted dehydrogenase</fullName>
    </submittedName>
</protein>
<feature type="domain" description="GFO/IDH/MocA-like oxidoreductase" evidence="2">
    <location>
        <begin position="137"/>
        <end position="269"/>
    </location>
</feature>
<accession>A0A285N6Q6</accession>
<dbReference type="Pfam" id="PF01408">
    <property type="entry name" value="GFO_IDH_MocA"/>
    <property type="match status" value="1"/>
</dbReference>